<proteinExistence type="predicted"/>
<evidence type="ECO:0000313" key="3">
    <source>
        <dbReference type="EMBL" id="KAE9405724.1"/>
    </source>
</evidence>
<dbReference type="EMBL" id="ML769407">
    <property type="protein sequence ID" value="KAE9405724.1"/>
    <property type="molecule type" value="Genomic_DNA"/>
</dbReference>
<dbReference type="OrthoDB" id="9451547at2759"/>
<sequence length="427" mass="48223">MLSTLLVPEIIVLWAARQWLAARKLSKKYKDRGWITTHGFFAIMGGFMLYDTEDEPICVLRYSQPRKFILLEATFDNYADFIGGISANEIQDRSHSDGFAKFVAVGQTTWFVVQLLARYAETLPITELEIMTVAFAAMNFIIHLCWWNKPQGVGCPIRTYKQPRSPNRPAAVTSQGTSGQKKSIEGTSGHTDEAFPLMQSFADGRNIIDLRTVWHDPAFSNKNPFSDGPTFSKKKPLRSIKNFYGRTDLTFLPSYPEHSPIQAMFLILLYPPLRSLYALECLIGPIEEDEIAHDMSAKNVSSFERITVLESRHSWDQILAFCAGILFGAIHCIAWIFPFPTVTERMLWRSSSIAVVGTPVLFAACQTLPDWKPPKWLGILVLVFMTTILVIYACARLVLIVQALMALRALPLDAYATIHWTTLIPHI</sequence>
<feature type="region of interest" description="Disordered" evidence="1">
    <location>
        <begin position="159"/>
        <end position="191"/>
    </location>
</feature>
<dbReference type="Proteomes" id="UP000799118">
    <property type="component" value="Unassembled WGS sequence"/>
</dbReference>
<feature type="compositionally biased region" description="Polar residues" evidence="1">
    <location>
        <begin position="172"/>
        <end position="189"/>
    </location>
</feature>
<evidence type="ECO:0000313" key="4">
    <source>
        <dbReference type="Proteomes" id="UP000799118"/>
    </source>
</evidence>
<evidence type="ECO:0000256" key="2">
    <source>
        <dbReference type="SAM" id="Phobius"/>
    </source>
</evidence>
<keyword evidence="4" id="KW-1185">Reference proteome</keyword>
<organism evidence="3 4">
    <name type="scientific">Gymnopus androsaceus JB14</name>
    <dbReference type="NCBI Taxonomy" id="1447944"/>
    <lineage>
        <taxon>Eukaryota</taxon>
        <taxon>Fungi</taxon>
        <taxon>Dikarya</taxon>
        <taxon>Basidiomycota</taxon>
        <taxon>Agaricomycotina</taxon>
        <taxon>Agaricomycetes</taxon>
        <taxon>Agaricomycetidae</taxon>
        <taxon>Agaricales</taxon>
        <taxon>Marasmiineae</taxon>
        <taxon>Omphalotaceae</taxon>
        <taxon>Gymnopus</taxon>
    </lineage>
</organism>
<dbReference type="PANTHER" id="PTHR35043:SF7">
    <property type="entry name" value="TRANSCRIPTION FACTOR DOMAIN-CONTAINING PROTEIN"/>
    <property type="match status" value="1"/>
</dbReference>
<keyword evidence="2" id="KW-0812">Transmembrane</keyword>
<feature type="transmembrane region" description="Helical" evidence="2">
    <location>
        <begin position="346"/>
        <end position="364"/>
    </location>
</feature>
<name>A0A6A4IAB9_9AGAR</name>
<keyword evidence="2" id="KW-1133">Transmembrane helix</keyword>
<feature type="transmembrane region" description="Helical" evidence="2">
    <location>
        <begin position="318"/>
        <end position="339"/>
    </location>
</feature>
<dbReference type="AlphaFoldDB" id="A0A6A4IAB9"/>
<protein>
    <submittedName>
        <fullName evidence="3">Uncharacterized protein</fullName>
    </submittedName>
</protein>
<accession>A0A6A4IAB9</accession>
<keyword evidence="2" id="KW-0472">Membrane</keyword>
<evidence type="ECO:0000256" key="1">
    <source>
        <dbReference type="SAM" id="MobiDB-lite"/>
    </source>
</evidence>
<reference evidence="3" key="1">
    <citation type="journal article" date="2019" name="Environ. Microbiol.">
        <title>Fungal ecological strategies reflected in gene transcription - a case study of two litter decomposers.</title>
        <authorList>
            <person name="Barbi F."/>
            <person name="Kohler A."/>
            <person name="Barry K."/>
            <person name="Baskaran P."/>
            <person name="Daum C."/>
            <person name="Fauchery L."/>
            <person name="Ihrmark K."/>
            <person name="Kuo A."/>
            <person name="LaButti K."/>
            <person name="Lipzen A."/>
            <person name="Morin E."/>
            <person name="Grigoriev I.V."/>
            <person name="Henrissat B."/>
            <person name="Lindahl B."/>
            <person name="Martin F."/>
        </authorList>
    </citation>
    <scope>NUCLEOTIDE SEQUENCE</scope>
    <source>
        <strain evidence="3">JB14</strain>
    </source>
</reference>
<gene>
    <name evidence="3" type="ORF">BT96DRAFT_988230</name>
</gene>
<feature type="transmembrane region" description="Helical" evidence="2">
    <location>
        <begin position="376"/>
        <end position="399"/>
    </location>
</feature>
<dbReference type="PANTHER" id="PTHR35043">
    <property type="entry name" value="TRANSCRIPTION FACTOR DOMAIN-CONTAINING PROTEIN"/>
    <property type="match status" value="1"/>
</dbReference>